<evidence type="ECO:0000256" key="7">
    <source>
        <dbReference type="ARBA" id="ARBA00023128"/>
    </source>
</evidence>
<evidence type="ECO:0000313" key="10">
    <source>
        <dbReference type="EMBL" id="ORY72387.1"/>
    </source>
</evidence>
<organism evidence="10 11">
    <name type="scientific">Leucosporidium creatinivorum</name>
    <dbReference type="NCBI Taxonomy" id="106004"/>
    <lineage>
        <taxon>Eukaryota</taxon>
        <taxon>Fungi</taxon>
        <taxon>Dikarya</taxon>
        <taxon>Basidiomycota</taxon>
        <taxon>Pucciniomycotina</taxon>
        <taxon>Microbotryomycetes</taxon>
        <taxon>Leucosporidiales</taxon>
        <taxon>Leucosporidium</taxon>
    </lineage>
</organism>
<dbReference type="EMBL" id="MCGR01000052">
    <property type="protein sequence ID" value="ORY72387.1"/>
    <property type="molecule type" value="Genomic_DNA"/>
</dbReference>
<comment type="subcellular location">
    <subcellularLocation>
        <location evidence="1">Mitochondrion membrane</location>
    </subcellularLocation>
</comment>
<dbReference type="GO" id="GO:0031966">
    <property type="term" value="C:mitochondrial membrane"/>
    <property type="evidence" value="ECO:0007669"/>
    <property type="project" value="UniProtKB-SubCell"/>
</dbReference>
<keyword evidence="3" id="KW-0813">Transport</keyword>
<dbReference type="InParanoid" id="A0A1Y2ELH5"/>
<evidence type="ECO:0008006" key="12">
    <source>
        <dbReference type="Google" id="ProtNLM"/>
    </source>
</evidence>
<keyword evidence="6" id="KW-0406">Ion transport</keyword>
<protein>
    <recommendedName>
        <fullName evidence="12">Mitochondrial ATP synthase g subunit-domain-containing protein</fullName>
    </recommendedName>
</protein>
<comment type="caution">
    <text evidence="10">The sequence shown here is derived from an EMBL/GenBank/DDBJ whole genome shotgun (WGS) entry which is preliminary data.</text>
</comment>
<dbReference type="Proteomes" id="UP000193467">
    <property type="component" value="Unassembled WGS sequence"/>
</dbReference>
<evidence type="ECO:0000256" key="9">
    <source>
        <dbReference type="ARBA" id="ARBA00023310"/>
    </source>
</evidence>
<dbReference type="OrthoDB" id="437at2759"/>
<sequence>MFSRSLIRSTLRLQVRQASTASAEQQAKQGAQKVAGGAKEGAQAAAEKVQAAAGPYLEKAQKLAGSVGTTVGNSLGAYKEPIFYNAAVAKELVKQVYVAEKMSPPSVSQFTYTYSQFFNNAKNPSFWQKLYTSGEWKRVAIYAVEAYGVFKIGEMIGRR</sequence>
<accession>A0A1Y2ELH5</accession>
<keyword evidence="5" id="KW-0375">Hydrogen ion transport</keyword>
<keyword evidence="4" id="KW-0138">CF(0)</keyword>
<evidence type="ECO:0000256" key="5">
    <source>
        <dbReference type="ARBA" id="ARBA00022781"/>
    </source>
</evidence>
<dbReference type="GO" id="GO:0015986">
    <property type="term" value="P:proton motive force-driven ATP synthesis"/>
    <property type="evidence" value="ECO:0007669"/>
    <property type="project" value="InterPro"/>
</dbReference>
<keyword evidence="7" id="KW-0496">Mitochondrion</keyword>
<keyword evidence="8" id="KW-0472">Membrane</keyword>
<keyword evidence="9" id="KW-0066">ATP synthesis</keyword>
<evidence type="ECO:0000256" key="2">
    <source>
        <dbReference type="ARBA" id="ARBA00005699"/>
    </source>
</evidence>
<dbReference type="Pfam" id="PF04718">
    <property type="entry name" value="ATP-synt_G"/>
    <property type="match status" value="1"/>
</dbReference>
<reference evidence="10 11" key="1">
    <citation type="submission" date="2016-07" db="EMBL/GenBank/DDBJ databases">
        <title>Pervasive Adenine N6-methylation of Active Genes in Fungi.</title>
        <authorList>
            <consortium name="DOE Joint Genome Institute"/>
            <person name="Mondo S.J."/>
            <person name="Dannebaum R.O."/>
            <person name="Kuo R.C."/>
            <person name="Labutti K."/>
            <person name="Haridas S."/>
            <person name="Kuo A."/>
            <person name="Salamov A."/>
            <person name="Ahrendt S.R."/>
            <person name="Lipzen A."/>
            <person name="Sullivan W."/>
            <person name="Andreopoulos W.B."/>
            <person name="Clum A."/>
            <person name="Lindquist E."/>
            <person name="Daum C."/>
            <person name="Ramamoorthy G.K."/>
            <person name="Gryganskyi A."/>
            <person name="Culley D."/>
            <person name="Magnuson J.K."/>
            <person name="James T.Y."/>
            <person name="O'Malley M.A."/>
            <person name="Stajich J.E."/>
            <person name="Spatafora J.W."/>
            <person name="Visel A."/>
            <person name="Grigoriev I.V."/>
        </authorList>
    </citation>
    <scope>NUCLEOTIDE SEQUENCE [LARGE SCALE GENOMIC DNA]</scope>
    <source>
        <strain evidence="10 11">62-1032</strain>
    </source>
</reference>
<evidence type="ECO:0000256" key="6">
    <source>
        <dbReference type="ARBA" id="ARBA00023065"/>
    </source>
</evidence>
<dbReference type="InterPro" id="IPR006808">
    <property type="entry name" value="ATP_synth_F0_gsu_mt"/>
</dbReference>
<evidence type="ECO:0000256" key="3">
    <source>
        <dbReference type="ARBA" id="ARBA00022448"/>
    </source>
</evidence>
<comment type="similarity">
    <text evidence="2">Belongs to the ATPase g subunit family.</text>
</comment>
<evidence type="ECO:0000256" key="8">
    <source>
        <dbReference type="ARBA" id="ARBA00023136"/>
    </source>
</evidence>
<dbReference type="GO" id="GO:0015078">
    <property type="term" value="F:proton transmembrane transporter activity"/>
    <property type="evidence" value="ECO:0007669"/>
    <property type="project" value="InterPro"/>
</dbReference>
<name>A0A1Y2ELH5_9BASI</name>
<evidence type="ECO:0000313" key="11">
    <source>
        <dbReference type="Proteomes" id="UP000193467"/>
    </source>
</evidence>
<evidence type="ECO:0000256" key="1">
    <source>
        <dbReference type="ARBA" id="ARBA00004325"/>
    </source>
</evidence>
<dbReference type="GO" id="GO:0045259">
    <property type="term" value="C:proton-transporting ATP synthase complex"/>
    <property type="evidence" value="ECO:0007669"/>
    <property type="project" value="UniProtKB-KW"/>
</dbReference>
<proteinExistence type="inferred from homology"/>
<gene>
    <name evidence="10" type="ORF">BCR35DRAFT_307658</name>
</gene>
<keyword evidence="11" id="KW-1185">Reference proteome</keyword>
<dbReference type="STRING" id="106004.A0A1Y2ELH5"/>
<evidence type="ECO:0000256" key="4">
    <source>
        <dbReference type="ARBA" id="ARBA00022547"/>
    </source>
</evidence>
<dbReference type="AlphaFoldDB" id="A0A1Y2ELH5"/>